<reference evidence="1 2" key="1">
    <citation type="journal article" date="2015" name="Fungal Genet. Biol.">
        <title>Evolution of novel wood decay mechanisms in Agaricales revealed by the genome sequences of Fistulina hepatica and Cylindrobasidium torrendii.</title>
        <authorList>
            <person name="Floudas D."/>
            <person name="Held B.W."/>
            <person name="Riley R."/>
            <person name="Nagy L.G."/>
            <person name="Koehler G."/>
            <person name="Ransdell A.S."/>
            <person name="Younus H."/>
            <person name="Chow J."/>
            <person name="Chiniquy J."/>
            <person name="Lipzen A."/>
            <person name="Tritt A."/>
            <person name="Sun H."/>
            <person name="Haridas S."/>
            <person name="LaButti K."/>
            <person name="Ohm R.A."/>
            <person name="Kues U."/>
            <person name="Blanchette R.A."/>
            <person name="Grigoriev I.V."/>
            <person name="Minto R.E."/>
            <person name="Hibbett D.S."/>
        </authorList>
    </citation>
    <scope>NUCLEOTIDE SEQUENCE [LARGE SCALE GENOMIC DNA]</scope>
    <source>
        <strain evidence="1 2">FP15055 ss-10</strain>
    </source>
</reference>
<dbReference type="Proteomes" id="UP000054007">
    <property type="component" value="Unassembled WGS sequence"/>
</dbReference>
<proteinExistence type="predicted"/>
<feature type="non-terminal residue" evidence="1">
    <location>
        <position position="69"/>
    </location>
</feature>
<sequence length="69" mass="8176">LRQEFRELEMLDDICTLYMNGQLPYELKDSTHYAMIGDYRRWRGNAYVPDKVHTSIKWGSNDKFGSSEV</sequence>
<feature type="non-terminal residue" evidence="1">
    <location>
        <position position="1"/>
    </location>
</feature>
<keyword evidence="2" id="KW-1185">Reference proteome</keyword>
<dbReference type="OrthoDB" id="3247165at2759"/>
<gene>
    <name evidence="1" type="ORF">CYLTODRAFT_325118</name>
</gene>
<dbReference type="EMBL" id="KN881097">
    <property type="protein sequence ID" value="KIY61016.1"/>
    <property type="molecule type" value="Genomic_DNA"/>
</dbReference>
<organism evidence="1 2">
    <name type="scientific">Cylindrobasidium torrendii FP15055 ss-10</name>
    <dbReference type="NCBI Taxonomy" id="1314674"/>
    <lineage>
        <taxon>Eukaryota</taxon>
        <taxon>Fungi</taxon>
        <taxon>Dikarya</taxon>
        <taxon>Basidiomycota</taxon>
        <taxon>Agaricomycotina</taxon>
        <taxon>Agaricomycetes</taxon>
        <taxon>Agaricomycetidae</taxon>
        <taxon>Agaricales</taxon>
        <taxon>Marasmiineae</taxon>
        <taxon>Physalacriaceae</taxon>
        <taxon>Cylindrobasidium</taxon>
    </lineage>
</organism>
<evidence type="ECO:0000313" key="1">
    <source>
        <dbReference type="EMBL" id="KIY61016.1"/>
    </source>
</evidence>
<evidence type="ECO:0000313" key="2">
    <source>
        <dbReference type="Proteomes" id="UP000054007"/>
    </source>
</evidence>
<accession>A0A0D7AUQ4</accession>
<protein>
    <submittedName>
        <fullName evidence="1">Uncharacterized protein</fullName>
    </submittedName>
</protein>
<name>A0A0D7AUQ4_9AGAR</name>
<dbReference type="AlphaFoldDB" id="A0A0D7AUQ4"/>